<sequence>MPATAGLSNYFIDIQSTIISDVELFTTDSALLNKSTTLRWLAAAEIHGML</sequence>
<reference evidence="1" key="1">
    <citation type="journal article" date="2020" name="Nature">
        <title>Giant virus diversity and host interactions through global metagenomics.</title>
        <authorList>
            <person name="Schulz F."/>
            <person name="Roux S."/>
            <person name="Paez-Espino D."/>
            <person name="Jungbluth S."/>
            <person name="Walsh D.A."/>
            <person name="Denef V.J."/>
            <person name="McMahon K.D."/>
            <person name="Konstantinidis K.T."/>
            <person name="Eloe-Fadrosh E.A."/>
            <person name="Kyrpides N.C."/>
            <person name="Woyke T."/>
        </authorList>
    </citation>
    <scope>NUCLEOTIDE SEQUENCE</scope>
    <source>
        <strain evidence="1">GVMAG-S-1035237-23</strain>
    </source>
</reference>
<protein>
    <submittedName>
        <fullName evidence="1">Uncharacterized protein</fullName>
    </submittedName>
</protein>
<organism evidence="1">
    <name type="scientific">viral metagenome</name>
    <dbReference type="NCBI Taxonomy" id="1070528"/>
    <lineage>
        <taxon>unclassified sequences</taxon>
        <taxon>metagenomes</taxon>
        <taxon>organismal metagenomes</taxon>
    </lineage>
</organism>
<name>A0A6C0AHR0_9ZZZZ</name>
<accession>A0A6C0AHR0</accession>
<dbReference type="EMBL" id="MN740642">
    <property type="protein sequence ID" value="QHS79334.1"/>
    <property type="molecule type" value="Genomic_DNA"/>
</dbReference>
<proteinExistence type="predicted"/>
<dbReference type="AlphaFoldDB" id="A0A6C0AHR0"/>
<evidence type="ECO:0000313" key="1">
    <source>
        <dbReference type="EMBL" id="QHS79334.1"/>
    </source>
</evidence>